<dbReference type="SMART" id="SM00608">
    <property type="entry name" value="ACR"/>
    <property type="match status" value="1"/>
</dbReference>
<feature type="compositionally biased region" description="Low complexity" evidence="9">
    <location>
        <begin position="950"/>
        <end position="961"/>
    </location>
</feature>
<evidence type="ECO:0000313" key="12">
    <source>
        <dbReference type="EMBL" id="CAH1783545.1"/>
    </source>
</evidence>
<keyword evidence="11" id="KW-0732">Signal</keyword>
<dbReference type="GO" id="GO:0046872">
    <property type="term" value="F:metal ion binding"/>
    <property type="evidence" value="ECO:0007669"/>
    <property type="project" value="UniProtKB-KW"/>
</dbReference>
<comment type="caution">
    <text evidence="7">Lacks conserved residue(s) required for the propagation of feature annotation.</text>
</comment>
<feature type="signal peptide" evidence="11">
    <location>
        <begin position="1"/>
        <end position="21"/>
    </location>
</feature>
<evidence type="ECO:0000256" key="3">
    <source>
        <dbReference type="ARBA" id="ARBA00022989"/>
    </source>
</evidence>
<evidence type="ECO:0000313" key="13">
    <source>
        <dbReference type="Proteomes" id="UP000749559"/>
    </source>
</evidence>
<keyword evidence="4 10" id="KW-0472">Membrane</keyword>
<evidence type="ECO:0000256" key="9">
    <source>
        <dbReference type="SAM" id="MobiDB-lite"/>
    </source>
</evidence>
<evidence type="ECO:0000256" key="5">
    <source>
        <dbReference type="ARBA" id="ARBA00023157"/>
    </source>
</evidence>
<dbReference type="InterPro" id="IPR006586">
    <property type="entry name" value="ADAM_Cys-rich"/>
</dbReference>
<reference evidence="12" key="1">
    <citation type="submission" date="2022-03" db="EMBL/GenBank/DDBJ databases">
        <authorList>
            <person name="Martin C."/>
        </authorList>
    </citation>
    <scope>NUCLEOTIDE SEQUENCE</scope>
</reference>
<feature type="compositionally biased region" description="Polar residues" evidence="9">
    <location>
        <begin position="841"/>
        <end position="854"/>
    </location>
</feature>
<dbReference type="Proteomes" id="UP000749559">
    <property type="component" value="Unassembled WGS sequence"/>
</dbReference>
<dbReference type="PANTHER" id="PTHR11905:SF159">
    <property type="entry name" value="ADAM METALLOPROTEASE"/>
    <property type="match status" value="1"/>
</dbReference>
<organism evidence="12 13">
    <name type="scientific">Owenia fusiformis</name>
    <name type="common">Polychaete worm</name>
    <dbReference type="NCBI Taxonomy" id="6347"/>
    <lineage>
        <taxon>Eukaryota</taxon>
        <taxon>Metazoa</taxon>
        <taxon>Spiralia</taxon>
        <taxon>Lophotrochozoa</taxon>
        <taxon>Annelida</taxon>
        <taxon>Polychaeta</taxon>
        <taxon>Sedentaria</taxon>
        <taxon>Canalipalpata</taxon>
        <taxon>Sabellida</taxon>
        <taxon>Oweniida</taxon>
        <taxon>Oweniidae</taxon>
        <taxon>Owenia</taxon>
    </lineage>
</organism>
<dbReference type="SUPFAM" id="SSF57552">
    <property type="entry name" value="Blood coagulation inhibitor (disintegrin)"/>
    <property type="match status" value="1"/>
</dbReference>
<dbReference type="InterPro" id="IPR036436">
    <property type="entry name" value="Disintegrin_dom_sf"/>
</dbReference>
<dbReference type="InterPro" id="IPR002870">
    <property type="entry name" value="Peptidase_M12B_N"/>
</dbReference>
<feature type="disulfide bond" evidence="8">
    <location>
        <begin position="369"/>
        <end position="374"/>
    </location>
</feature>
<dbReference type="SMART" id="SM00050">
    <property type="entry name" value="DISIN"/>
    <property type="match status" value="1"/>
</dbReference>
<dbReference type="GO" id="GO:0016020">
    <property type="term" value="C:membrane"/>
    <property type="evidence" value="ECO:0007669"/>
    <property type="project" value="UniProtKB-SubCell"/>
</dbReference>
<dbReference type="Pfam" id="PF08516">
    <property type="entry name" value="ADAM_CR"/>
    <property type="match status" value="1"/>
</dbReference>
<dbReference type="PROSITE" id="PS50214">
    <property type="entry name" value="DISINTEGRIN_2"/>
    <property type="match status" value="1"/>
</dbReference>
<evidence type="ECO:0000256" key="10">
    <source>
        <dbReference type="SAM" id="Phobius"/>
    </source>
</evidence>
<feature type="disulfide bond" evidence="6">
    <location>
        <begin position="478"/>
        <end position="498"/>
    </location>
</feature>
<dbReference type="GO" id="GO:0006509">
    <property type="term" value="P:membrane protein ectodomain proteolysis"/>
    <property type="evidence" value="ECO:0007669"/>
    <property type="project" value="TreeGrafter"/>
</dbReference>
<feature type="binding site" evidence="8">
    <location>
        <position position="352"/>
    </location>
    <ligand>
        <name>Zn(2+)</name>
        <dbReference type="ChEBI" id="CHEBI:29105"/>
        <note>catalytic</note>
    </ligand>
</feature>
<feature type="compositionally biased region" description="Polar residues" evidence="9">
    <location>
        <begin position="868"/>
        <end position="884"/>
    </location>
</feature>
<evidence type="ECO:0000256" key="8">
    <source>
        <dbReference type="PROSITE-ProRule" id="PRU00276"/>
    </source>
</evidence>
<dbReference type="OrthoDB" id="5951731at2759"/>
<evidence type="ECO:0000256" key="11">
    <source>
        <dbReference type="SAM" id="SignalP"/>
    </source>
</evidence>
<keyword evidence="7" id="KW-0245">EGF-like domain</keyword>
<feature type="binding site" evidence="8">
    <location>
        <position position="362"/>
    </location>
    <ligand>
        <name>Zn(2+)</name>
        <dbReference type="ChEBI" id="CHEBI:29105"/>
        <note>catalytic</note>
    </ligand>
</feature>
<evidence type="ECO:0000256" key="2">
    <source>
        <dbReference type="ARBA" id="ARBA00022692"/>
    </source>
</evidence>
<dbReference type="AlphaFoldDB" id="A0A8J1XH68"/>
<feature type="compositionally biased region" description="Polar residues" evidence="9">
    <location>
        <begin position="791"/>
        <end position="804"/>
    </location>
</feature>
<evidence type="ECO:0000256" key="4">
    <source>
        <dbReference type="ARBA" id="ARBA00023136"/>
    </source>
</evidence>
<feature type="disulfide bond" evidence="7">
    <location>
        <begin position="659"/>
        <end position="669"/>
    </location>
</feature>
<feature type="disulfide bond" evidence="7">
    <location>
        <begin position="677"/>
        <end position="686"/>
    </location>
</feature>
<proteinExistence type="predicted"/>
<comment type="caution">
    <text evidence="12">The sequence shown here is derived from an EMBL/GenBank/DDBJ whole genome shotgun (WGS) entry which is preliminary data.</text>
</comment>
<dbReference type="PANTHER" id="PTHR11905">
    <property type="entry name" value="ADAM A DISINTEGRIN AND METALLOPROTEASE DOMAIN"/>
    <property type="match status" value="1"/>
</dbReference>
<accession>A0A8J1XH68</accession>
<dbReference type="InterPro" id="IPR034027">
    <property type="entry name" value="Reprolysin_adamalysin"/>
</dbReference>
<feature type="disulfide bond" evidence="8">
    <location>
        <begin position="327"/>
        <end position="407"/>
    </location>
</feature>
<dbReference type="Gene3D" id="4.10.70.10">
    <property type="entry name" value="Disintegrin domain"/>
    <property type="match status" value="1"/>
</dbReference>
<dbReference type="GO" id="GO:0004222">
    <property type="term" value="F:metalloendopeptidase activity"/>
    <property type="evidence" value="ECO:0007669"/>
    <property type="project" value="InterPro"/>
</dbReference>
<dbReference type="InterPro" id="IPR001762">
    <property type="entry name" value="Disintegrin_dom"/>
</dbReference>
<evidence type="ECO:0000256" key="1">
    <source>
        <dbReference type="ARBA" id="ARBA00004167"/>
    </source>
</evidence>
<keyword evidence="8" id="KW-0862">Zinc</keyword>
<keyword evidence="8" id="KW-0479">Metal-binding</keyword>
<keyword evidence="5 7" id="KW-1015">Disulfide bond</keyword>
<dbReference type="InterPro" id="IPR000742">
    <property type="entry name" value="EGF"/>
</dbReference>
<dbReference type="PROSITE" id="PS01186">
    <property type="entry name" value="EGF_2"/>
    <property type="match status" value="1"/>
</dbReference>
<sequence length="1020" mass="112824">METSSCLQILLFGMGIAVVVSSDHSFQGLVDSKQDGTFLDHFNDYKVTNTHIYDRRYKRDTATNKQEPHADSVKVALALNGRKIVLSLHQNRMLLGQNYIEKYYTDKGPVIRKKSNNTSHCFYHGELEGESKSDVAVSLCAGLRGYMSIGETVYYLHPSLDNPSSTIVIPSANYTGPDFKCGTDDSHHFNSHHHSSGHQRLKRRVRGPYDTNDKTRMIEMYIVNDYRQYVRHDKNVDVILERTKEIINIVTSMYRPLNIYVGIVGIEIWTTGDKITVTDSADDTLNNFVEYRKTDINPFHPNDNAQMLTGNQFTDGVVGKAMKTTICSFSNSAGVNMDSTDFIQHTATTVAHELGHNLGMEHDIESCKCKEDRCIMSATSGRLNPTLWSDCSVEYLEDTFAQGLDLCLTNVPEKLLDGAVCGNGFVEPGEECDCGLKKDCDNPCCNATTCRLHSNATCATGPCCNLKTCQLKPAATLCRKAKGPCDLAEHCWGNSEFCPDDVFKQDGSKCKDEAYCYQGQCQTREDQCKLLWGNTGRVANSLCYTYYNVKGSRNGNCGFNWTRSLYKPCLRKDVFCGMLHCNHENEKLMYWMESLSQHMANSELSANGKVVAVCKGAVLDTGLQWPDPGMVPTGAMCGDDQMCYKQQCRNISSLGFSSCPNGCHGNGVCNSKGNCHCNRGYAPPNCNTPGNGGSVESGPIELMPANNGLVAGLLVFFLLILPLLAIIGFCSYRHRNKLKTIWTEHSKTKYMPAKTTDIPMKKPSIKQDPPKRKPIVRNPSKVVEISKPIFESSTNKNPANTLPQGVSPPEATNAHKPSRPAPLRPKDGQPFISNPVPTPETIRTVSRQNSTDTNKVPPKRPARPPSIDSGNYYENTNAKNTNGNVKAANELEKSASFTDPKPPQLPMKPKRTASFQQPKPTRPPPSAPAGKTEPNIASRPKPNWTKTQPESSNELDNSNNSAPDNDTNEPRALTVSELKNKFNQDGALGNRTPVQRSVTVKPDIKPKPRMPSVNRSESFA</sequence>
<protein>
    <submittedName>
        <fullName evidence="12">Uncharacterized protein</fullName>
    </submittedName>
</protein>
<dbReference type="InterPro" id="IPR024079">
    <property type="entry name" value="MetalloPept_cat_dom_sf"/>
</dbReference>
<evidence type="ECO:0000256" key="7">
    <source>
        <dbReference type="PROSITE-ProRule" id="PRU00076"/>
    </source>
</evidence>
<dbReference type="Pfam" id="PF01562">
    <property type="entry name" value="Pep_M12B_propep"/>
    <property type="match status" value="1"/>
</dbReference>
<dbReference type="SUPFAM" id="SSF55486">
    <property type="entry name" value="Metalloproteases ('zincins'), catalytic domain"/>
    <property type="match status" value="1"/>
</dbReference>
<feature type="transmembrane region" description="Helical" evidence="10">
    <location>
        <begin position="709"/>
        <end position="732"/>
    </location>
</feature>
<dbReference type="CDD" id="cd04269">
    <property type="entry name" value="ZnMc_adamalysin_II_like"/>
    <property type="match status" value="1"/>
</dbReference>
<feature type="chain" id="PRO_5043893654" evidence="11">
    <location>
        <begin position="22"/>
        <end position="1020"/>
    </location>
</feature>
<keyword evidence="3 10" id="KW-1133">Transmembrane helix</keyword>
<keyword evidence="2 10" id="KW-0812">Transmembrane</keyword>
<feature type="active site" evidence="8">
    <location>
        <position position="353"/>
    </location>
</feature>
<dbReference type="InterPro" id="IPR001590">
    <property type="entry name" value="Peptidase_M12B"/>
</dbReference>
<dbReference type="Pfam" id="PF01421">
    <property type="entry name" value="Reprolysin"/>
    <property type="match status" value="1"/>
</dbReference>
<evidence type="ECO:0000256" key="6">
    <source>
        <dbReference type="PROSITE-ProRule" id="PRU00068"/>
    </source>
</evidence>
<dbReference type="EMBL" id="CAIIXF020000005">
    <property type="protein sequence ID" value="CAH1783545.1"/>
    <property type="molecule type" value="Genomic_DNA"/>
</dbReference>
<feature type="region of interest" description="Disordered" evidence="9">
    <location>
        <begin position="755"/>
        <end position="1020"/>
    </location>
</feature>
<dbReference type="PROSITE" id="PS50215">
    <property type="entry name" value="ADAM_MEPRO"/>
    <property type="match status" value="1"/>
</dbReference>
<dbReference type="Gene3D" id="3.40.390.10">
    <property type="entry name" value="Collagenase (Catalytic Domain)"/>
    <property type="match status" value="1"/>
</dbReference>
<keyword evidence="13" id="KW-1185">Reference proteome</keyword>
<feature type="disulfide bond" evidence="8">
    <location>
        <begin position="367"/>
        <end position="391"/>
    </location>
</feature>
<dbReference type="FunFam" id="4.10.70.10:FF:000001">
    <property type="entry name" value="Disintegrin and metalloproteinase domain-containing protein 22"/>
    <property type="match status" value="1"/>
</dbReference>
<dbReference type="Pfam" id="PF00200">
    <property type="entry name" value="Disintegrin"/>
    <property type="match status" value="1"/>
</dbReference>
<feature type="binding site" evidence="8">
    <location>
        <position position="356"/>
    </location>
    <ligand>
        <name>Zn(2+)</name>
        <dbReference type="ChEBI" id="CHEBI:29105"/>
        <note>catalytic</note>
    </ligand>
</feature>
<comment type="subcellular location">
    <subcellularLocation>
        <location evidence="1">Membrane</location>
        <topology evidence="1">Single-pass membrane protein</topology>
    </subcellularLocation>
</comment>
<gene>
    <name evidence="12" type="ORF">OFUS_LOCUS9877</name>
</gene>
<dbReference type="PROSITE" id="PS50026">
    <property type="entry name" value="EGF_3"/>
    <property type="match status" value="1"/>
</dbReference>
<name>A0A8J1XH68_OWEFU</name>
<dbReference type="FunFam" id="3.40.390.10:FF:000002">
    <property type="entry name" value="Disintegrin and metalloproteinase domain-containing protein 22"/>
    <property type="match status" value="1"/>
</dbReference>